<reference evidence="1" key="2">
    <citation type="submission" date="2023-06" db="EMBL/GenBank/DDBJ databases">
        <authorList>
            <person name="Ma L."/>
            <person name="Liu K.-W."/>
            <person name="Li Z."/>
            <person name="Hsiao Y.-Y."/>
            <person name="Qi Y."/>
            <person name="Fu T."/>
            <person name="Tang G."/>
            <person name="Zhang D."/>
            <person name="Sun W.-H."/>
            <person name="Liu D.-K."/>
            <person name="Li Y."/>
            <person name="Chen G.-Z."/>
            <person name="Liu X.-D."/>
            <person name="Liao X.-Y."/>
            <person name="Jiang Y.-T."/>
            <person name="Yu X."/>
            <person name="Hao Y."/>
            <person name="Huang J."/>
            <person name="Zhao X.-W."/>
            <person name="Ke S."/>
            <person name="Chen Y.-Y."/>
            <person name="Wu W.-L."/>
            <person name="Hsu J.-L."/>
            <person name="Lin Y.-F."/>
            <person name="Huang M.-D."/>
            <person name="Li C.-Y."/>
            <person name="Huang L."/>
            <person name="Wang Z.-W."/>
            <person name="Zhao X."/>
            <person name="Zhong W.-Y."/>
            <person name="Peng D.-H."/>
            <person name="Ahmad S."/>
            <person name="Lan S."/>
            <person name="Zhang J.-S."/>
            <person name="Tsai W.-C."/>
            <person name="Van De Peer Y."/>
            <person name="Liu Z.-J."/>
        </authorList>
    </citation>
    <scope>NUCLEOTIDE SEQUENCE</scope>
    <source>
        <strain evidence="1">CP</strain>
        <tissue evidence="1">Leaves</tissue>
    </source>
</reference>
<gene>
    <name evidence="1" type="ORF">QJS10_CPA05g01113</name>
</gene>
<dbReference type="Proteomes" id="UP001180020">
    <property type="component" value="Unassembled WGS sequence"/>
</dbReference>
<organism evidence="1 2">
    <name type="scientific">Acorus calamus</name>
    <name type="common">Sweet flag</name>
    <dbReference type="NCBI Taxonomy" id="4465"/>
    <lineage>
        <taxon>Eukaryota</taxon>
        <taxon>Viridiplantae</taxon>
        <taxon>Streptophyta</taxon>
        <taxon>Embryophyta</taxon>
        <taxon>Tracheophyta</taxon>
        <taxon>Spermatophyta</taxon>
        <taxon>Magnoliopsida</taxon>
        <taxon>Liliopsida</taxon>
        <taxon>Acoraceae</taxon>
        <taxon>Acorus</taxon>
    </lineage>
</organism>
<keyword evidence="2" id="KW-1185">Reference proteome</keyword>
<sequence length="57" mass="6699">MTGLTVHPVHRVLPRPVHPVRLHQATPVRHHPVRMVLRRVQRSICLIMVVLVHRRPL</sequence>
<name>A0AAV9EVY2_ACOCL</name>
<protein>
    <submittedName>
        <fullName evidence="1">Uncharacterized protein</fullName>
    </submittedName>
</protein>
<accession>A0AAV9EVY2</accession>
<evidence type="ECO:0000313" key="2">
    <source>
        <dbReference type="Proteomes" id="UP001180020"/>
    </source>
</evidence>
<dbReference type="EMBL" id="JAUJYO010000005">
    <property type="protein sequence ID" value="KAK1316968.1"/>
    <property type="molecule type" value="Genomic_DNA"/>
</dbReference>
<comment type="caution">
    <text evidence="1">The sequence shown here is derived from an EMBL/GenBank/DDBJ whole genome shotgun (WGS) entry which is preliminary data.</text>
</comment>
<dbReference type="AlphaFoldDB" id="A0AAV9EVY2"/>
<proteinExistence type="predicted"/>
<reference evidence="1" key="1">
    <citation type="journal article" date="2023" name="Nat. Commun.">
        <title>Diploid and tetraploid genomes of Acorus and the evolution of monocots.</title>
        <authorList>
            <person name="Ma L."/>
            <person name="Liu K.W."/>
            <person name="Li Z."/>
            <person name="Hsiao Y.Y."/>
            <person name="Qi Y."/>
            <person name="Fu T."/>
            <person name="Tang G.D."/>
            <person name="Zhang D."/>
            <person name="Sun W.H."/>
            <person name="Liu D.K."/>
            <person name="Li Y."/>
            <person name="Chen G.Z."/>
            <person name="Liu X.D."/>
            <person name="Liao X.Y."/>
            <person name="Jiang Y.T."/>
            <person name="Yu X."/>
            <person name="Hao Y."/>
            <person name="Huang J."/>
            <person name="Zhao X.W."/>
            <person name="Ke S."/>
            <person name="Chen Y.Y."/>
            <person name="Wu W.L."/>
            <person name="Hsu J.L."/>
            <person name="Lin Y.F."/>
            <person name="Huang M.D."/>
            <person name="Li C.Y."/>
            <person name="Huang L."/>
            <person name="Wang Z.W."/>
            <person name="Zhao X."/>
            <person name="Zhong W.Y."/>
            <person name="Peng D.H."/>
            <person name="Ahmad S."/>
            <person name="Lan S."/>
            <person name="Zhang J.S."/>
            <person name="Tsai W.C."/>
            <person name="Van de Peer Y."/>
            <person name="Liu Z.J."/>
        </authorList>
    </citation>
    <scope>NUCLEOTIDE SEQUENCE</scope>
    <source>
        <strain evidence="1">CP</strain>
    </source>
</reference>
<evidence type="ECO:0000313" key="1">
    <source>
        <dbReference type="EMBL" id="KAK1316968.1"/>
    </source>
</evidence>